<name>A0A8S5LMW8_9CAUD</name>
<protein>
    <submittedName>
        <fullName evidence="1">Uncharacterized protein</fullName>
    </submittedName>
</protein>
<proteinExistence type="predicted"/>
<organism evidence="1">
    <name type="scientific">Siphoviridae sp. ctbQZ1</name>
    <dbReference type="NCBI Taxonomy" id="2827581"/>
    <lineage>
        <taxon>Viruses</taxon>
        <taxon>Duplodnaviria</taxon>
        <taxon>Heunggongvirae</taxon>
        <taxon>Uroviricota</taxon>
        <taxon>Caudoviricetes</taxon>
    </lineage>
</organism>
<dbReference type="EMBL" id="BK015881">
    <property type="protein sequence ID" value="DAD71337.1"/>
    <property type="molecule type" value="Genomic_DNA"/>
</dbReference>
<accession>A0A8S5LMW8</accession>
<evidence type="ECO:0000313" key="1">
    <source>
        <dbReference type="EMBL" id="DAD71337.1"/>
    </source>
</evidence>
<sequence>MEERYILHTGKGVQIVTESQAINNALDQEKSGVIPRYSFRDYKTGEKLTPPGWIVWSTFADYMEIGFHAQIDK</sequence>
<reference evidence="1" key="1">
    <citation type="journal article" date="2021" name="Proc. Natl. Acad. Sci. U.S.A.">
        <title>A Catalog of Tens of Thousands of Viruses from Human Metagenomes Reveals Hidden Associations with Chronic Diseases.</title>
        <authorList>
            <person name="Tisza M.J."/>
            <person name="Buck C.B."/>
        </authorList>
    </citation>
    <scope>NUCLEOTIDE SEQUENCE</scope>
    <source>
        <strain evidence="1">CtbQZ1</strain>
    </source>
</reference>